<dbReference type="Proteomes" id="UP000195402">
    <property type="component" value="Unassembled WGS sequence"/>
</dbReference>
<evidence type="ECO:0000313" key="2">
    <source>
        <dbReference type="EMBL" id="OVA06212.1"/>
    </source>
</evidence>
<reference evidence="2 3" key="1">
    <citation type="journal article" date="2017" name="Mol. Plant">
        <title>The Genome of Medicinal Plant Macleaya cordata Provides New Insights into Benzylisoquinoline Alkaloids Metabolism.</title>
        <authorList>
            <person name="Liu X."/>
            <person name="Liu Y."/>
            <person name="Huang P."/>
            <person name="Ma Y."/>
            <person name="Qing Z."/>
            <person name="Tang Q."/>
            <person name="Cao H."/>
            <person name="Cheng P."/>
            <person name="Zheng Y."/>
            <person name="Yuan Z."/>
            <person name="Zhou Y."/>
            <person name="Liu J."/>
            <person name="Tang Z."/>
            <person name="Zhuo Y."/>
            <person name="Zhang Y."/>
            <person name="Yu L."/>
            <person name="Huang J."/>
            <person name="Yang P."/>
            <person name="Peng Q."/>
            <person name="Zhang J."/>
            <person name="Jiang W."/>
            <person name="Zhang Z."/>
            <person name="Lin K."/>
            <person name="Ro D.K."/>
            <person name="Chen X."/>
            <person name="Xiong X."/>
            <person name="Shang Y."/>
            <person name="Huang S."/>
            <person name="Zeng J."/>
        </authorList>
    </citation>
    <scope>NUCLEOTIDE SEQUENCE [LARGE SCALE GENOMIC DNA]</scope>
    <source>
        <strain evidence="3">cv. BLH2017</strain>
        <tissue evidence="2">Root</tissue>
    </source>
</reference>
<dbReference type="EMBL" id="MVGT01002934">
    <property type="protein sequence ID" value="OVA06212.1"/>
    <property type="molecule type" value="Genomic_DNA"/>
</dbReference>
<dbReference type="InParanoid" id="A0A200Q709"/>
<dbReference type="AlphaFoldDB" id="A0A200Q709"/>
<feature type="compositionally biased region" description="Polar residues" evidence="1">
    <location>
        <begin position="105"/>
        <end position="117"/>
    </location>
</feature>
<organism evidence="2 3">
    <name type="scientific">Macleaya cordata</name>
    <name type="common">Five-seeded plume-poppy</name>
    <name type="synonym">Bocconia cordata</name>
    <dbReference type="NCBI Taxonomy" id="56857"/>
    <lineage>
        <taxon>Eukaryota</taxon>
        <taxon>Viridiplantae</taxon>
        <taxon>Streptophyta</taxon>
        <taxon>Embryophyta</taxon>
        <taxon>Tracheophyta</taxon>
        <taxon>Spermatophyta</taxon>
        <taxon>Magnoliopsida</taxon>
        <taxon>Ranunculales</taxon>
        <taxon>Papaveraceae</taxon>
        <taxon>Papaveroideae</taxon>
        <taxon>Macleaya</taxon>
    </lineage>
</organism>
<feature type="region of interest" description="Disordered" evidence="1">
    <location>
        <begin position="105"/>
        <end position="124"/>
    </location>
</feature>
<proteinExistence type="predicted"/>
<accession>A0A200Q709</accession>
<keyword evidence="3" id="KW-1185">Reference proteome</keyword>
<evidence type="ECO:0000256" key="1">
    <source>
        <dbReference type="SAM" id="MobiDB-lite"/>
    </source>
</evidence>
<sequence>MQRAWKVNDCAKGQARRGQEAAGTQEAAITSARIGRMQEMELVTQEMARKCASATLDHVVLLDYVKRLARHGQAVAGILKAAIISARIGRTPCMELVTLEMTRKSASATSKDVNHNPSKMPLFH</sequence>
<evidence type="ECO:0000313" key="3">
    <source>
        <dbReference type="Proteomes" id="UP000195402"/>
    </source>
</evidence>
<protein>
    <submittedName>
        <fullName evidence="2">Uncharacterized protein</fullName>
    </submittedName>
</protein>
<gene>
    <name evidence="2" type="ORF">BVC80_857g52</name>
</gene>
<name>A0A200Q709_MACCD</name>
<comment type="caution">
    <text evidence="2">The sequence shown here is derived from an EMBL/GenBank/DDBJ whole genome shotgun (WGS) entry which is preliminary data.</text>
</comment>